<comment type="similarity">
    <text evidence="2 7 8">Belongs to the peptidase C12 family.</text>
</comment>
<dbReference type="GO" id="GO:0006511">
    <property type="term" value="P:ubiquitin-dependent protein catabolic process"/>
    <property type="evidence" value="ECO:0007669"/>
    <property type="project" value="UniProtKB-UniRule"/>
</dbReference>
<dbReference type="InterPro" id="IPR001578">
    <property type="entry name" value="Peptidase_C12_UCH"/>
</dbReference>
<dbReference type="GO" id="GO:0005737">
    <property type="term" value="C:cytoplasm"/>
    <property type="evidence" value="ECO:0007669"/>
    <property type="project" value="TreeGrafter"/>
</dbReference>
<dbReference type="GO" id="GO:0016579">
    <property type="term" value="P:protein deubiquitination"/>
    <property type="evidence" value="ECO:0007669"/>
    <property type="project" value="TreeGrafter"/>
</dbReference>
<proteinExistence type="inferred from homology"/>
<gene>
    <name evidence="11" type="primary">uch1_0</name>
    <name evidence="10" type="synonym">uch1_1</name>
    <name evidence="10" type="ORF">CM83_19367</name>
    <name evidence="11" type="ORF">CM83_19368</name>
</gene>
<evidence type="ECO:0000256" key="7">
    <source>
        <dbReference type="PROSITE-ProRule" id="PRU01393"/>
    </source>
</evidence>
<dbReference type="SUPFAM" id="SSF54001">
    <property type="entry name" value="Cysteine proteinases"/>
    <property type="match status" value="1"/>
</dbReference>
<sequence>LKVKKLRITANYKYMKWIPLESDPVLFSYYANELGLNQPYEIHEVWGLDDDLLSMVPTSVVAVILLFPCTQAINEFRNTKCVLQYSAGDTTQPVFWMKQTVGNACGTVAILHSILNSYNQLTIRKDSF</sequence>
<feature type="non-terminal residue" evidence="11">
    <location>
        <position position="1"/>
    </location>
</feature>
<dbReference type="EMBL" id="GBHO01023684">
    <property type="protein sequence ID" value="JAG19920.1"/>
    <property type="molecule type" value="Transcribed_RNA"/>
</dbReference>
<organism evidence="11">
    <name type="scientific">Lygus hesperus</name>
    <name type="common">Western plant bug</name>
    <dbReference type="NCBI Taxonomy" id="30085"/>
    <lineage>
        <taxon>Eukaryota</taxon>
        <taxon>Metazoa</taxon>
        <taxon>Ecdysozoa</taxon>
        <taxon>Arthropoda</taxon>
        <taxon>Hexapoda</taxon>
        <taxon>Insecta</taxon>
        <taxon>Pterygota</taxon>
        <taxon>Neoptera</taxon>
        <taxon>Paraneoptera</taxon>
        <taxon>Hemiptera</taxon>
        <taxon>Heteroptera</taxon>
        <taxon>Panheteroptera</taxon>
        <taxon>Cimicomorpha</taxon>
        <taxon>Miridae</taxon>
        <taxon>Mirini</taxon>
        <taxon>Lygus</taxon>
    </lineage>
</organism>
<evidence type="ECO:0000256" key="2">
    <source>
        <dbReference type="ARBA" id="ARBA00009326"/>
    </source>
</evidence>
<evidence type="ECO:0000256" key="8">
    <source>
        <dbReference type="RuleBase" id="RU361215"/>
    </source>
</evidence>
<evidence type="ECO:0000259" key="9">
    <source>
        <dbReference type="PROSITE" id="PS52048"/>
    </source>
</evidence>
<dbReference type="PROSITE" id="PS52048">
    <property type="entry name" value="UCH_DOMAIN"/>
    <property type="match status" value="1"/>
</dbReference>
<evidence type="ECO:0000256" key="4">
    <source>
        <dbReference type="ARBA" id="ARBA00022786"/>
    </source>
</evidence>
<keyword evidence="3 8" id="KW-0645">Protease</keyword>
<dbReference type="GO" id="GO:0004843">
    <property type="term" value="F:cysteine-type deubiquitinase activity"/>
    <property type="evidence" value="ECO:0007669"/>
    <property type="project" value="UniProtKB-EC"/>
</dbReference>
<evidence type="ECO:0000256" key="6">
    <source>
        <dbReference type="ARBA" id="ARBA00022807"/>
    </source>
</evidence>
<accession>A0A0A9XJU4</accession>
<name>A0A0A9XJU4_LYGHE</name>
<dbReference type="Pfam" id="PF01088">
    <property type="entry name" value="Peptidase_C12"/>
    <property type="match status" value="1"/>
</dbReference>
<evidence type="ECO:0000256" key="5">
    <source>
        <dbReference type="ARBA" id="ARBA00022801"/>
    </source>
</evidence>
<feature type="domain" description="UCH catalytic" evidence="9">
    <location>
        <begin position="16"/>
        <end position="128"/>
    </location>
</feature>
<keyword evidence="4 8" id="KW-0833">Ubl conjugation pathway</keyword>
<dbReference type="PANTHER" id="PTHR10589">
    <property type="entry name" value="UBIQUITIN CARBOXYL-TERMINAL HYDROLASE"/>
    <property type="match status" value="1"/>
</dbReference>
<evidence type="ECO:0000313" key="11">
    <source>
        <dbReference type="EMBL" id="JAG19921.1"/>
    </source>
</evidence>
<dbReference type="Gene3D" id="3.40.532.10">
    <property type="entry name" value="Peptidase C12, ubiquitin carboxyl-terminal hydrolase"/>
    <property type="match status" value="1"/>
</dbReference>
<evidence type="ECO:0000313" key="10">
    <source>
        <dbReference type="EMBL" id="JAG19920.1"/>
    </source>
</evidence>
<comment type="caution">
    <text evidence="7">Lacks conserved residue(s) required for the propagation of feature annotation.</text>
</comment>
<dbReference type="AlphaFoldDB" id="A0A0A9XJU4"/>
<protein>
    <recommendedName>
        <fullName evidence="8">Ubiquitin carboxyl-terminal hydrolase</fullName>
        <ecNumber evidence="8">3.4.19.12</ecNumber>
    </recommendedName>
</protein>
<evidence type="ECO:0000256" key="3">
    <source>
        <dbReference type="ARBA" id="ARBA00022670"/>
    </source>
</evidence>
<dbReference type="InterPro" id="IPR038765">
    <property type="entry name" value="Papain-like_cys_pep_sf"/>
</dbReference>
<dbReference type="PANTHER" id="PTHR10589:SF17">
    <property type="entry name" value="UBIQUITIN CARBOXYL-TERMINAL HYDROLASE"/>
    <property type="match status" value="1"/>
</dbReference>
<dbReference type="EMBL" id="GBHO01023683">
    <property type="protein sequence ID" value="JAG19921.1"/>
    <property type="molecule type" value="Transcribed_RNA"/>
</dbReference>
<keyword evidence="5 8" id="KW-0378">Hydrolase</keyword>
<evidence type="ECO:0000256" key="1">
    <source>
        <dbReference type="ARBA" id="ARBA00000707"/>
    </source>
</evidence>
<dbReference type="PRINTS" id="PR00707">
    <property type="entry name" value="UBCTHYDRLASE"/>
</dbReference>
<reference evidence="11" key="2">
    <citation type="submission" date="2014-07" db="EMBL/GenBank/DDBJ databases">
        <authorList>
            <person name="Hull J."/>
        </authorList>
    </citation>
    <scope>NUCLEOTIDE SEQUENCE</scope>
</reference>
<dbReference type="EC" id="3.4.19.12" evidence="8"/>
<dbReference type="InterPro" id="IPR036959">
    <property type="entry name" value="Peptidase_C12_UCH_sf"/>
</dbReference>
<reference evidence="11" key="1">
    <citation type="journal article" date="2014" name="PLoS ONE">
        <title>Transcriptome-Based Identification of ABC Transporters in the Western Tarnished Plant Bug Lygus hesperus.</title>
        <authorList>
            <person name="Hull J.J."/>
            <person name="Chaney K."/>
            <person name="Geib S.M."/>
            <person name="Fabrick J.A."/>
            <person name="Brent C.S."/>
            <person name="Walsh D."/>
            <person name="Lavine L.C."/>
        </authorList>
    </citation>
    <scope>NUCLEOTIDE SEQUENCE</scope>
</reference>
<comment type="catalytic activity">
    <reaction evidence="1 8">
        <text>Thiol-dependent hydrolysis of ester, thioester, amide, peptide and isopeptide bonds formed by the C-terminal Gly of ubiquitin (a 76-residue protein attached to proteins as an intracellular targeting signal).</text>
        <dbReference type="EC" id="3.4.19.12"/>
    </reaction>
</comment>
<keyword evidence="6 8" id="KW-0788">Thiol protease</keyword>